<sequence length="184" mass="20642">MTDREPRVLERERVPIRQQLPLLIALVLLWMTLWGSVAPLTILTGVIVALLVTRALYLPPVALSGRFHLGWMLAFLVRFAADLVVASFEVAWYAFRPRGVSRNAVIRVDLTTRSDLVLTGTALAVSLVPGSVVLEVDRPNSVLYVHSLGVDSPERVERTRAHVLDYERRLLRAIGSPEEWEAVR</sequence>
<dbReference type="AlphaFoldDB" id="A0A839E555"/>
<name>A0A839E555_9MICO</name>
<keyword evidence="3" id="KW-1003">Cell membrane</keyword>
<comment type="similarity">
    <text evidence="2">Belongs to the CPA3 antiporters (TC 2.A.63) subunit E family.</text>
</comment>
<evidence type="ECO:0000256" key="4">
    <source>
        <dbReference type="ARBA" id="ARBA00022692"/>
    </source>
</evidence>
<evidence type="ECO:0000256" key="7">
    <source>
        <dbReference type="SAM" id="Phobius"/>
    </source>
</evidence>
<keyword evidence="4 7" id="KW-0812">Transmembrane</keyword>
<organism evidence="8 9">
    <name type="scientific">Microcella alkalica</name>
    <dbReference type="NCBI Taxonomy" id="355930"/>
    <lineage>
        <taxon>Bacteria</taxon>
        <taxon>Bacillati</taxon>
        <taxon>Actinomycetota</taxon>
        <taxon>Actinomycetes</taxon>
        <taxon>Micrococcales</taxon>
        <taxon>Microbacteriaceae</taxon>
        <taxon>Microcella</taxon>
    </lineage>
</organism>
<feature type="transmembrane region" description="Helical" evidence="7">
    <location>
        <begin position="71"/>
        <end position="95"/>
    </location>
</feature>
<evidence type="ECO:0000256" key="6">
    <source>
        <dbReference type="ARBA" id="ARBA00023136"/>
    </source>
</evidence>
<feature type="transmembrane region" description="Helical" evidence="7">
    <location>
        <begin position="20"/>
        <end position="51"/>
    </location>
</feature>
<dbReference type="EMBL" id="JACGWX010000001">
    <property type="protein sequence ID" value="MBA8846486.1"/>
    <property type="molecule type" value="Genomic_DNA"/>
</dbReference>
<evidence type="ECO:0000256" key="1">
    <source>
        <dbReference type="ARBA" id="ARBA00004651"/>
    </source>
</evidence>
<comment type="caution">
    <text evidence="8">The sequence shown here is derived from an EMBL/GenBank/DDBJ whole genome shotgun (WGS) entry which is preliminary data.</text>
</comment>
<dbReference type="RefSeq" id="WP_182489110.1">
    <property type="nucleotide sequence ID" value="NZ_BAAAOV010000003.1"/>
</dbReference>
<reference evidence="8 9" key="1">
    <citation type="submission" date="2020-07" db="EMBL/GenBank/DDBJ databases">
        <title>Sequencing the genomes of 1000 actinobacteria strains.</title>
        <authorList>
            <person name="Klenk H.-P."/>
        </authorList>
    </citation>
    <scope>NUCLEOTIDE SEQUENCE [LARGE SCALE GENOMIC DNA]</scope>
    <source>
        <strain evidence="8 9">DSM 19663</strain>
    </source>
</reference>
<dbReference type="InterPro" id="IPR002758">
    <property type="entry name" value="Cation_antiport_E"/>
</dbReference>
<gene>
    <name evidence="8" type="ORF">FHX53_000050</name>
</gene>
<keyword evidence="5 7" id="KW-1133">Transmembrane helix</keyword>
<dbReference type="Proteomes" id="UP000585905">
    <property type="component" value="Unassembled WGS sequence"/>
</dbReference>
<evidence type="ECO:0000313" key="8">
    <source>
        <dbReference type="EMBL" id="MBA8846486.1"/>
    </source>
</evidence>
<keyword evidence="9" id="KW-1185">Reference proteome</keyword>
<dbReference type="PANTHER" id="PTHR34584">
    <property type="entry name" value="NA(+)/H(+) ANTIPORTER SUBUNIT E1"/>
    <property type="match status" value="1"/>
</dbReference>
<dbReference type="GO" id="GO:0005886">
    <property type="term" value="C:plasma membrane"/>
    <property type="evidence" value="ECO:0007669"/>
    <property type="project" value="UniProtKB-SubCell"/>
</dbReference>
<keyword evidence="6 7" id="KW-0472">Membrane</keyword>
<dbReference type="NCBIfam" id="NF006521">
    <property type="entry name" value="PRK08965.1-5"/>
    <property type="match status" value="1"/>
</dbReference>
<proteinExistence type="inferred from homology"/>
<dbReference type="Pfam" id="PF01899">
    <property type="entry name" value="MNHE"/>
    <property type="match status" value="1"/>
</dbReference>
<evidence type="ECO:0000313" key="9">
    <source>
        <dbReference type="Proteomes" id="UP000585905"/>
    </source>
</evidence>
<dbReference type="GO" id="GO:0008324">
    <property type="term" value="F:monoatomic cation transmembrane transporter activity"/>
    <property type="evidence" value="ECO:0007669"/>
    <property type="project" value="InterPro"/>
</dbReference>
<evidence type="ECO:0000256" key="5">
    <source>
        <dbReference type="ARBA" id="ARBA00022989"/>
    </source>
</evidence>
<evidence type="ECO:0000256" key="2">
    <source>
        <dbReference type="ARBA" id="ARBA00006228"/>
    </source>
</evidence>
<comment type="subcellular location">
    <subcellularLocation>
        <location evidence="1">Cell membrane</location>
        <topology evidence="1">Multi-pass membrane protein</topology>
    </subcellularLocation>
</comment>
<protein>
    <submittedName>
        <fullName evidence="8">Multicomponent Na+:H+ antiporter subunit E</fullName>
    </submittedName>
</protein>
<dbReference type="PANTHER" id="PTHR34584:SF1">
    <property type="entry name" value="NA(+)_H(+) ANTIPORTER SUBUNIT E1"/>
    <property type="match status" value="1"/>
</dbReference>
<accession>A0A839E555</accession>
<evidence type="ECO:0000256" key="3">
    <source>
        <dbReference type="ARBA" id="ARBA00022475"/>
    </source>
</evidence>